<evidence type="ECO:0000256" key="9">
    <source>
        <dbReference type="ARBA" id="ARBA00023224"/>
    </source>
</evidence>
<keyword evidence="5" id="KW-0552">Olfaction</keyword>
<evidence type="ECO:0000256" key="7">
    <source>
        <dbReference type="ARBA" id="ARBA00023136"/>
    </source>
</evidence>
<sequence length="324" mass="37098">MVDNLQYTLPLSTCLIRIAIFWWKKEAIIPVVNMIAEDWIKVKSAQDRSVMIKRARSARLIITFSYCIMGTGAFYLIALPFFGISIRDTNNITDPGRLLPLQTYYIYDVTNSPQYELTYISQSINIIMSMVSYSGIDNFIGLLVFHICGQLEILNNRLSSFDKCVNSHEIKNCIIKHKSLLRAINVIEDTYNVILLILFVYFAILFAFYGFRIPTLLDEETDTSFSQLICFIFTVINIFTHMCLHCALGEILVAQCNKIYYAAYSNKWYSMNPKVTHNLLLLMIRGSIPVYLTAGKMFPLTMATFCSLIKTSVGYISVLHTMKS</sequence>
<evidence type="ECO:0000313" key="11">
    <source>
        <dbReference type="Proteomes" id="UP000504618"/>
    </source>
</evidence>
<dbReference type="GO" id="GO:0005549">
    <property type="term" value="F:odorant binding"/>
    <property type="evidence" value="ECO:0007669"/>
    <property type="project" value="InterPro"/>
</dbReference>
<keyword evidence="6 10" id="KW-1133">Transmembrane helix</keyword>
<evidence type="ECO:0000256" key="4">
    <source>
        <dbReference type="ARBA" id="ARBA00022692"/>
    </source>
</evidence>
<keyword evidence="7 10" id="KW-0472">Membrane</keyword>
<keyword evidence="2" id="KW-1003">Cell membrane</keyword>
<evidence type="ECO:0000256" key="8">
    <source>
        <dbReference type="ARBA" id="ARBA00023170"/>
    </source>
</evidence>
<keyword evidence="8" id="KW-0675">Receptor</keyword>
<evidence type="ECO:0000256" key="10">
    <source>
        <dbReference type="SAM" id="Phobius"/>
    </source>
</evidence>
<dbReference type="GO" id="GO:0007165">
    <property type="term" value="P:signal transduction"/>
    <property type="evidence" value="ECO:0007669"/>
    <property type="project" value="UniProtKB-KW"/>
</dbReference>
<dbReference type="RefSeq" id="XP_024867774.1">
    <property type="nucleotide sequence ID" value="XM_025012006.1"/>
</dbReference>
<evidence type="ECO:0000256" key="6">
    <source>
        <dbReference type="ARBA" id="ARBA00022989"/>
    </source>
</evidence>
<evidence type="ECO:0000256" key="3">
    <source>
        <dbReference type="ARBA" id="ARBA00022606"/>
    </source>
</evidence>
<dbReference type="Proteomes" id="UP000504618">
    <property type="component" value="Unplaced"/>
</dbReference>
<dbReference type="AlphaFoldDB" id="A0A6J1PE25"/>
<reference evidence="12" key="1">
    <citation type="submission" date="2025-08" db="UniProtKB">
        <authorList>
            <consortium name="RefSeq"/>
        </authorList>
    </citation>
    <scope>IDENTIFICATION</scope>
    <source>
        <tissue evidence="12">Whole body</tissue>
    </source>
</reference>
<evidence type="ECO:0000256" key="5">
    <source>
        <dbReference type="ARBA" id="ARBA00022725"/>
    </source>
</evidence>
<protein>
    <submittedName>
        <fullName evidence="12">Odorant receptor 13a-like</fullName>
    </submittedName>
</protein>
<dbReference type="PANTHER" id="PTHR21137:SF35">
    <property type="entry name" value="ODORANT RECEPTOR 19A-RELATED"/>
    <property type="match status" value="1"/>
</dbReference>
<organism evidence="11 12">
    <name type="scientific">Temnothorax curvispinosus</name>
    <dbReference type="NCBI Taxonomy" id="300111"/>
    <lineage>
        <taxon>Eukaryota</taxon>
        <taxon>Metazoa</taxon>
        <taxon>Ecdysozoa</taxon>
        <taxon>Arthropoda</taxon>
        <taxon>Hexapoda</taxon>
        <taxon>Insecta</taxon>
        <taxon>Pterygota</taxon>
        <taxon>Neoptera</taxon>
        <taxon>Endopterygota</taxon>
        <taxon>Hymenoptera</taxon>
        <taxon>Apocrita</taxon>
        <taxon>Aculeata</taxon>
        <taxon>Formicoidea</taxon>
        <taxon>Formicidae</taxon>
        <taxon>Myrmicinae</taxon>
        <taxon>Temnothorax</taxon>
    </lineage>
</organism>
<feature type="transmembrane region" description="Helical" evidence="10">
    <location>
        <begin position="191"/>
        <end position="211"/>
    </location>
</feature>
<keyword evidence="9" id="KW-0807">Transducer</keyword>
<keyword evidence="11" id="KW-1185">Reference proteome</keyword>
<feature type="transmembrane region" description="Helical" evidence="10">
    <location>
        <begin position="275"/>
        <end position="294"/>
    </location>
</feature>
<feature type="transmembrane region" description="Helical" evidence="10">
    <location>
        <begin position="231"/>
        <end position="254"/>
    </location>
</feature>
<name>A0A6J1PE25_9HYME</name>
<dbReference type="GO" id="GO:0004984">
    <property type="term" value="F:olfactory receptor activity"/>
    <property type="evidence" value="ECO:0007669"/>
    <property type="project" value="InterPro"/>
</dbReference>
<keyword evidence="3" id="KW-0716">Sensory transduction</keyword>
<dbReference type="PANTHER" id="PTHR21137">
    <property type="entry name" value="ODORANT RECEPTOR"/>
    <property type="match status" value="1"/>
</dbReference>
<proteinExistence type="predicted"/>
<gene>
    <name evidence="12" type="primary">LOC112452020</name>
</gene>
<dbReference type="GO" id="GO:0005886">
    <property type="term" value="C:plasma membrane"/>
    <property type="evidence" value="ECO:0007669"/>
    <property type="project" value="UniProtKB-SubCell"/>
</dbReference>
<dbReference type="InterPro" id="IPR004117">
    <property type="entry name" value="7tm6_olfct_rcpt"/>
</dbReference>
<dbReference type="OrthoDB" id="7634903at2759"/>
<evidence type="ECO:0000313" key="12">
    <source>
        <dbReference type="RefSeq" id="XP_024867774.1"/>
    </source>
</evidence>
<evidence type="ECO:0000256" key="1">
    <source>
        <dbReference type="ARBA" id="ARBA00004651"/>
    </source>
</evidence>
<evidence type="ECO:0000256" key="2">
    <source>
        <dbReference type="ARBA" id="ARBA00022475"/>
    </source>
</evidence>
<feature type="transmembrane region" description="Helical" evidence="10">
    <location>
        <begin position="300"/>
        <end position="319"/>
    </location>
</feature>
<feature type="transmembrane region" description="Helical" evidence="10">
    <location>
        <begin position="60"/>
        <end position="82"/>
    </location>
</feature>
<dbReference type="Pfam" id="PF02949">
    <property type="entry name" value="7tm_6"/>
    <property type="match status" value="1"/>
</dbReference>
<dbReference type="GeneID" id="112452020"/>
<comment type="subcellular location">
    <subcellularLocation>
        <location evidence="1">Cell membrane</location>
        <topology evidence="1">Multi-pass membrane protein</topology>
    </subcellularLocation>
</comment>
<feature type="transmembrane region" description="Helical" evidence="10">
    <location>
        <begin position="126"/>
        <end position="148"/>
    </location>
</feature>
<keyword evidence="4 10" id="KW-0812">Transmembrane</keyword>
<accession>A0A6J1PE25</accession>